<accession>A0ABS1DR96</accession>
<gene>
    <name evidence="1" type="ORF">CKO43_01720</name>
</gene>
<evidence type="ECO:0000313" key="2">
    <source>
        <dbReference type="Proteomes" id="UP001041814"/>
    </source>
</evidence>
<dbReference type="SUPFAM" id="SSF54403">
    <property type="entry name" value="Cystatin/monellin"/>
    <property type="match status" value="1"/>
</dbReference>
<comment type="caution">
    <text evidence="1">The sequence shown here is derived from an EMBL/GenBank/DDBJ whole genome shotgun (WGS) entry which is preliminary data.</text>
</comment>
<sequence length="94" mass="10430">MSNETVSVGQWSEYNFELSPADRKIFEAALHGLTGVRYTPVAKATQVVAGTNYSFLSRAVTATATPQEFAAKVRIFQPLHDGQPYLREISRLEP</sequence>
<reference evidence="1" key="1">
    <citation type="submission" date="2017-08" db="EMBL/GenBank/DDBJ databases">
        <authorList>
            <person name="Imhoff J.F."/>
            <person name="Rahn T."/>
            <person name="Kuenzel S."/>
            <person name="Neulinger S.C."/>
        </authorList>
    </citation>
    <scope>NUCLEOTIDE SEQUENCE</scope>
    <source>
        <strain evidence="1">IM 151</strain>
    </source>
</reference>
<keyword evidence="2" id="KW-1185">Reference proteome</keyword>
<evidence type="ECO:0000313" key="1">
    <source>
        <dbReference type="EMBL" id="MBK1711495.1"/>
    </source>
</evidence>
<reference evidence="1" key="2">
    <citation type="journal article" date="2020" name="Microorganisms">
        <title>Osmotic Adaptation and Compatible Solute Biosynthesis of Phototrophic Bacteria as Revealed from Genome Analyses.</title>
        <authorList>
            <person name="Imhoff J.F."/>
            <person name="Rahn T."/>
            <person name="Kunzel S."/>
            <person name="Keller A."/>
            <person name="Neulinger S.C."/>
        </authorList>
    </citation>
    <scope>NUCLEOTIDE SEQUENCE</scope>
    <source>
        <strain evidence="1">IM 151</strain>
    </source>
</reference>
<dbReference type="InterPro" id="IPR046350">
    <property type="entry name" value="Cystatin_sf"/>
</dbReference>
<proteinExistence type="predicted"/>
<organism evidence="1 2">
    <name type="scientific">Rubrivivax gelatinosus</name>
    <name type="common">Rhodocyclus gelatinosus</name>
    <name type="synonym">Rhodopseudomonas gelatinosa</name>
    <dbReference type="NCBI Taxonomy" id="28068"/>
    <lineage>
        <taxon>Bacteria</taxon>
        <taxon>Pseudomonadati</taxon>
        <taxon>Pseudomonadota</taxon>
        <taxon>Betaproteobacteria</taxon>
        <taxon>Burkholderiales</taxon>
        <taxon>Sphaerotilaceae</taxon>
        <taxon>Rubrivivax</taxon>
    </lineage>
</organism>
<dbReference type="EMBL" id="NRRU01000003">
    <property type="protein sequence ID" value="MBK1711495.1"/>
    <property type="molecule type" value="Genomic_DNA"/>
</dbReference>
<dbReference type="RefSeq" id="WP_200226776.1">
    <property type="nucleotide sequence ID" value="NZ_NRRT01000006.1"/>
</dbReference>
<dbReference type="Proteomes" id="UP001041814">
    <property type="component" value="Unassembled WGS sequence"/>
</dbReference>
<protein>
    <submittedName>
        <fullName evidence="1">Uncharacterized protein</fullName>
    </submittedName>
</protein>
<name>A0ABS1DR96_RUBGE</name>